<protein>
    <recommendedName>
        <fullName evidence="3">Conjugal transfer protein TraB</fullName>
    </recommendedName>
</protein>
<gene>
    <name evidence="1" type="ORF">AQI94_31175</name>
</gene>
<dbReference type="OrthoDB" id="7834500at2"/>
<evidence type="ECO:0008006" key="3">
    <source>
        <dbReference type="Google" id="ProtNLM"/>
    </source>
</evidence>
<evidence type="ECO:0000313" key="2">
    <source>
        <dbReference type="Proteomes" id="UP000053039"/>
    </source>
</evidence>
<accession>A0A101N203</accession>
<reference evidence="1 2" key="1">
    <citation type="submission" date="2015-10" db="EMBL/GenBank/DDBJ databases">
        <title>Draft genome sequence of Streptomyces pseudovenezuelae DSM 40212, type strain for the species Streptomyces pseudovenezuelae.</title>
        <authorList>
            <person name="Ruckert C."/>
            <person name="Winkler A."/>
            <person name="Kalinowski J."/>
            <person name="Kampfer P."/>
            <person name="Glaeser S."/>
        </authorList>
    </citation>
    <scope>NUCLEOTIDE SEQUENCE [LARGE SCALE GENOMIC DNA]</scope>
    <source>
        <strain evidence="1 2">DSM 40212</strain>
    </source>
</reference>
<proteinExistence type="predicted"/>
<name>A0A101N203_9ACTN</name>
<organism evidence="1 2">
    <name type="scientific">Streptomyces pseudovenezuelae</name>
    <dbReference type="NCBI Taxonomy" id="67350"/>
    <lineage>
        <taxon>Bacteria</taxon>
        <taxon>Bacillati</taxon>
        <taxon>Actinomycetota</taxon>
        <taxon>Actinomycetes</taxon>
        <taxon>Kitasatosporales</taxon>
        <taxon>Streptomycetaceae</taxon>
        <taxon>Streptomyces</taxon>
        <taxon>Streptomyces aurantiacus group</taxon>
    </lineage>
</organism>
<dbReference type="RefSeq" id="WP_031037584.1">
    <property type="nucleotide sequence ID" value="NZ_JBEYZI010000003.1"/>
</dbReference>
<evidence type="ECO:0000313" key="1">
    <source>
        <dbReference type="EMBL" id="KUM85082.1"/>
    </source>
</evidence>
<dbReference type="Proteomes" id="UP000053039">
    <property type="component" value="Unassembled WGS sequence"/>
</dbReference>
<dbReference type="AlphaFoldDB" id="A0A101N203"/>
<comment type="caution">
    <text evidence="1">The sequence shown here is derived from an EMBL/GenBank/DDBJ whole genome shotgun (WGS) entry which is preliminary data.</text>
</comment>
<dbReference type="EMBL" id="LMWM01000030">
    <property type="protein sequence ID" value="KUM85082.1"/>
    <property type="molecule type" value="Genomic_DNA"/>
</dbReference>
<sequence length="233" mass="25879">MQIIEVTGYAVRSAVITMRRTGKPLEFVIFPMLHVASPTFYSQVRLRLRECDLIVMEGIRGDAVGVSALTLAYRFTARRRRNGLQEQRDELLLPESVPVINPDVTAAEAIADLKTLPRWTYLLLMMAAPVLGLVFALRGPRAFLDEDLAVDDLPSTLRAELLADNPVEHAMTGQRDRRLLDALGEIHAARADEPIRVAIVYGAGHVPAIVSGLMDHYGYRAREAEWLTVLVPA</sequence>